<comment type="function">
    <text evidence="9">Component of the mitochondrial large ribosomal subunit (mt-LSU). The mitochondrial ribosome (mitoribosome) is a large ribonucleoprotein complex responsible for the synthesis of proteins inside mitochondria.</text>
</comment>
<keyword evidence="11" id="KW-1185">Reference proteome</keyword>
<comment type="caution">
    <text evidence="10">The sequence shown here is derived from an EMBL/GenBank/DDBJ whole genome shotgun (WGS) entry which is preliminary data.</text>
</comment>
<proteinExistence type="inferred from homology"/>
<evidence type="ECO:0000256" key="7">
    <source>
        <dbReference type="ARBA" id="ARBA00039935"/>
    </source>
</evidence>
<evidence type="ECO:0000256" key="2">
    <source>
        <dbReference type="ARBA" id="ARBA00008560"/>
    </source>
</evidence>
<organism evidence="10 11">
    <name type="scientific">Chiloscyllium punctatum</name>
    <name type="common">Brownbanded bambooshark</name>
    <name type="synonym">Hemiscyllium punctatum</name>
    <dbReference type="NCBI Taxonomy" id="137246"/>
    <lineage>
        <taxon>Eukaryota</taxon>
        <taxon>Metazoa</taxon>
        <taxon>Chordata</taxon>
        <taxon>Craniata</taxon>
        <taxon>Vertebrata</taxon>
        <taxon>Chondrichthyes</taxon>
        <taxon>Elasmobranchii</taxon>
        <taxon>Galeomorphii</taxon>
        <taxon>Galeoidea</taxon>
        <taxon>Orectolobiformes</taxon>
        <taxon>Hemiscylliidae</taxon>
        <taxon>Chiloscyllium</taxon>
    </lineage>
</organism>
<reference evidence="10 11" key="1">
    <citation type="journal article" date="2018" name="Nat. Ecol. Evol.">
        <title>Shark genomes provide insights into elasmobranch evolution and the origin of vertebrates.</title>
        <authorList>
            <person name="Hara Y"/>
            <person name="Yamaguchi K"/>
            <person name="Onimaru K"/>
            <person name="Kadota M"/>
            <person name="Koyanagi M"/>
            <person name="Keeley SD"/>
            <person name="Tatsumi K"/>
            <person name="Tanaka K"/>
            <person name="Motone F"/>
            <person name="Kageyama Y"/>
            <person name="Nozu R"/>
            <person name="Adachi N"/>
            <person name="Nishimura O"/>
            <person name="Nakagawa R"/>
            <person name="Tanegashima C"/>
            <person name="Kiyatake I"/>
            <person name="Matsumoto R"/>
            <person name="Murakumo K"/>
            <person name="Nishida K"/>
            <person name="Terakita A"/>
            <person name="Kuratani S"/>
            <person name="Sato K"/>
            <person name="Hyodo S Kuraku.S."/>
        </authorList>
    </citation>
    <scope>NUCLEOTIDE SEQUENCE [LARGE SCALE GENOMIC DNA]</scope>
</reference>
<dbReference type="InterPro" id="IPR051991">
    <property type="entry name" value="Mitoribosomal_protein_bL32"/>
</dbReference>
<evidence type="ECO:0000256" key="8">
    <source>
        <dbReference type="ARBA" id="ARBA00042577"/>
    </source>
</evidence>
<evidence type="ECO:0000256" key="9">
    <source>
        <dbReference type="ARBA" id="ARBA00045766"/>
    </source>
</evidence>
<sequence>GLNSQWSVIVSSISYSVMALWQRLRMSWSTFECALLQAFGLQRRLVPALVIEAPVNFPHSGAESHDGDQSESPSFLDSIFWMAAPKKRRTIEVNRCRRRDIRKLEKVKNNIEVCQVCGRLKLKHVLCAFCYQKVVHETALIRAQIRAQEGRPHNTPPVESIILYAGEKTTEADVGKRIIERNRKRPAWFTVDS</sequence>
<dbReference type="SUPFAM" id="SSF57829">
    <property type="entry name" value="Zn-binding ribosomal proteins"/>
    <property type="match status" value="1"/>
</dbReference>
<dbReference type="AlphaFoldDB" id="A0A401SBT9"/>
<dbReference type="Pfam" id="PF01783">
    <property type="entry name" value="Ribosomal_L32p"/>
    <property type="match status" value="1"/>
</dbReference>
<keyword evidence="6" id="KW-0687">Ribonucleoprotein</keyword>
<comment type="subcellular location">
    <subcellularLocation>
        <location evidence="1">Mitochondrion</location>
    </subcellularLocation>
</comment>
<keyword evidence="4" id="KW-0689">Ribosomal protein</keyword>
<accession>A0A401SBT9</accession>
<dbReference type="Proteomes" id="UP000287033">
    <property type="component" value="Unassembled WGS sequence"/>
</dbReference>
<dbReference type="PANTHER" id="PTHR21026:SF2">
    <property type="entry name" value="LARGE RIBOSOMAL SUBUNIT PROTEIN BL32M"/>
    <property type="match status" value="1"/>
</dbReference>
<dbReference type="STRING" id="137246.A0A401SBT9"/>
<dbReference type="GO" id="GO:0006412">
    <property type="term" value="P:translation"/>
    <property type="evidence" value="ECO:0007669"/>
    <property type="project" value="InterPro"/>
</dbReference>
<evidence type="ECO:0000256" key="4">
    <source>
        <dbReference type="ARBA" id="ARBA00022980"/>
    </source>
</evidence>
<name>A0A401SBT9_CHIPU</name>
<protein>
    <recommendedName>
        <fullName evidence="7">Large ribosomal subunit protein bL32m</fullName>
    </recommendedName>
    <alternativeName>
        <fullName evidence="8">39S ribosomal protein L32, mitochondrial</fullName>
    </alternativeName>
</protein>
<evidence type="ECO:0000256" key="6">
    <source>
        <dbReference type="ARBA" id="ARBA00023274"/>
    </source>
</evidence>
<feature type="non-terminal residue" evidence="10">
    <location>
        <position position="1"/>
    </location>
</feature>
<evidence type="ECO:0000256" key="5">
    <source>
        <dbReference type="ARBA" id="ARBA00023128"/>
    </source>
</evidence>
<evidence type="ECO:0000256" key="1">
    <source>
        <dbReference type="ARBA" id="ARBA00004173"/>
    </source>
</evidence>
<evidence type="ECO:0000313" key="10">
    <source>
        <dbReference type="EMBL" id="GCC27820.1"/>
    </source>
</evidence>
<dbReference type="OrthoDB" id="2014905at2759"/>
<keyword evidence="5" id="KW-0496">Mitochondrion</keyword>
<evidence type="ECO:0000313" key="11">
    <source>
        <dbReference type="Proteomes" id="UP000287033"/>
    </source>
</evidence>
<dbReference type="GO" id="GO:0005762">
    <property type="term" value="C:mitochondrial large ribosomal subunit"/>
    <property type="evidence" value="ECO:0007669"/>
    <property type="project" value="TreeGrafter"/>
</dbReference>
<dbReference type="OMA" id="HNIEPCP"/>
<dbReference type="GO" id="GO:0003735">
    <property type="term" value="F:structural constituent of ribosome"/>
    <property type="evidence" value="ECO:0007669"/>
    <property type="project" value="InterPro"/>
</dbReference>
<dbReference type="InterPro" id="IPR011332">
    <property type="entry name" value="Ribosomal_zn-bd"/>
</dbReference>
<dbReference type="PANTHER" id="PTHR21026">
    <property type="entry name" value="39S RIBOSOMAL PROTEIN L32, MITOCHONDRIAL"/>
    <property type="match status" value="1"/>
</dbReference>
<dbReference type="InterPro" id="IPR002677">
    <property type="entry name" value="Ribosomal_bL32"/>
</dbReference>
<evidence type="ECO:0000256" key="3">
    <source>
        <dbReference type="ARBA" id="ARBA00022946"/>
    </source>
</evidence>
<keyword evidence="3" id="KW-0809">Transit peptide</keyword>
<comment type="similarity">
    <text evidence="2">Belongs to the bacterial ribosomal protein bL32 family.</text>
</comment>
<dbReference type="EMBL" id="BEZZ01000178">
    <property type="protein sequence ID" value="GCC27820.1"/>
    <property type="molecule type" value="Genomic_DNA"/>
</dbReference>
<gene>
    <name evidence="10" type="ORF">chiPu_0006246</name>
</gene>